<dbReference type="RefSeq" id="XP_018006966.1">
    <property type="nucleotide sequence ID" value="XM_018151477.2"/>
</dbReference>
<gene>
    <name evidence="5" type="primary">LOC108664789</name>
</gene>
<dbReference type="PANTHER" id="PTHR22803">
    <property type="entry name" value="MANNOSE, PHOSPHOLIPASE, LECTIN RECEPTOR RELATED"/>
    <property type="match status" value="1"/>
</dbReference>
<keyword evidence="4" id="KW-1185">Reference proteome</keyword>
<dbReference type="InterPro" id="IPR016187">
    <property type="entry name" value="CTDL_fold"/>
</dbReference>
<dbReference type="SUPFAM" id="SSF56436">
    <property type="entry name" value="C-type lectin-like"/>
    <property type="match status" value="1"/>
</dbReference>
<dbReference type="PROSITE" id="PS00615">
    <property type="entry name" value="C_TYPE_LECTIN_1"/>
    <property type="match status" value="1"/>
</dbReference>
<dbReference type="OMA" id="AWPSICM"/>
<dbReference type="PROSITE" id="PS50041">
    <property type="entry name" value="C_TYPE_LECTIN_2"/>
    <property type="match status" value="1"/>
</dbReference>
<keyword evidence="2" id="KW-0732">Signal</keyword>
<dbReference type="KEGG" id="hazt:108664789"/>
<dbReference type="Proteomes" id="UP000694843">
    <property type="component" value="Unplaced"/>
</dbReference>
<dbReference type="InterPro" id="IPR050111">
    <property type="entry name" value="C-type_lectin/snaclec_domain"/>
</dbReference>
<evidence type="ECO:0000313" key="4">
    <source>
        <dbReference type="Proteomes" id="UP000694843"/>
    </source>
</evidence>
<dbReference type="AlphaFoldDB" id="A0A8B7MZI8"/>
<evidence type="ECO:0000256" key="2">
    <source>
        <dbReference type="SAM" id="SignalP"/>
    </source>
</evidence>
<dbReference type="InterPro" id="IPR001304">
    <property type="entry name" value="C-type_lectin-like"/>
</dbReference>
<feature type="signal peptide" evidence="2">
    <location>
        <begin position="1"/>
        <end position="19"/>
    </location>
</feature>
<keyword evidence="1" id="KW-1015">Disulfide bond</keyword>
<protein>
    <submittedName>
        <fullName evidence="5">Perlucin-like</fullName>
    </submittedName>
</protein>
<dbReference type="InterPro" id="IPR018378">
    <property type="entry name" value="C-type_lectin_CS"/>
</dbReference>
<dbReference type="Gene3D" id="3.10.100.10">
    <property type="entry name" value="Mannose-Binding Protein A, subunit A"/>
    <property type="match status" value="1"/>
</dbReference>
<dbReference type="GeneID" id="108664789"/>
<dbReference type="InterPro" id="IPR016186">
    <property type="entry name" value="C-type_lectin-like/link_sf"/>
</dbReference>
<name>A0A8B7MZI8_HYAAZ</name>
<sequence>MVRARLIGVLLISRVLCLASNETSTNNDTQKTGRAVTIWGLHTKCPMAFEEAGGRCYFFGRFPLNWFRALEFCHSFGSSVSLATIETSRENFFIKQFLRASGGHETGIWVGGSDNGHDGQWTWFPTGQLVQYSGWGPSQPSGGDQHCMYLVGGHLSYQWADFHCLFDMHFLCEYNVNEVTPW</sequence>
<dbReference type="CDD" id="cd00037">
    <property type="entry name" value="CLECT"/>
    <property type="match status" value="1"/>
</dbReference>
<organism evidence="4 5">
    <name type="scientific">Hyalella azteca</name>
    <name type="common">Amphipod</name>
    <dbReference type="NCBI Taxonomy" id="294128"/>
    <lineage>
        <taxon>Eukaryota</taxon>
        <taxon>Metazoa</taxon>
        <taxon>Ecdysozoa</taxon>
        <taxon>Arthropoda</taxon>
        <taxon>Crustacea</taxon>
        <taxon>Multicrustacea</taxon>
        <taxon>Malacostraca</taxon>
        <taxon>Eumalacostraca</taxon>
        <taxon>Peracarida</taxon>
        <taxon>Amphipoda</taxon>
        <taxon>Senticaudata</taxon>
        <taxon>Talitrida</taxon>
        <taxon>Talitroidea</taxon>
        <taxon>Hyalellidae</taxon>
        <taxon>Hyalella</taxon>
    </lineage>
</organism>
<dbReference type="OrthoDB" id="7715894at2759"/>
<evidence type="ECO:0000259" key="3">
    <source>
        <dbReference type="PROSITE" id="PS50041"/>
    </source>
</evidence>
<evidence type="ECO:0000256" key="1">
    <source>
        <dbReference type="ARBA" id="ARBA00023157"/>
    </source>
</evidence>
<accession>A0A8B7MZI8</accession>
<dbReference type="SMART" id="SM00034">
    <property type="entry name" value="CLECT"/>
    <property type="match status" value="1"/>
</dbReference>
<dbReference type="Pfam" id="PF00059">
    <property type="entry name" value="Lectin_C"/>
    <property type="match status" value="1"/>
</dbReference>
<evidence type="ECO:0000313" key="5">
    <source>
        <dbReference type="RefSeq" id="XP_018006966.1"/>
    </source>
</evidence>
<proteinExistence type="predicted"/>
<reference evidence="5" key="1">
    <citation type="submission" date="2025-08" db="UniProtKB">
        <authorList>
            <consortium name="RefSeq"/>
        </authorList>
    </citation>
    <scope>IDENTIFICATION</scope>
    <source>
        <tissue evidence="5">Whole organism</tissue>
    </source>
</reference>
<feature type="chain" id="PRO_5034077778" evidence="2">
    <location>
        <begin position="20"/>
        <end position="182"/>
    </location>
</feature>
<feature type="domain" description="C-type lectin" evidence="3">
    <location>
        <begin position="52"/>
        <end position="173"/>
    </location>
</feature>